<dbReference type="Gene3D" id="2.40.128.20">
    <property type="match status" value="1"/>
</dbReference>
<dbReference type="InterPro" id="IPR012674">
    <property type="entry name" value="Calycin"/>
</dbReference>
<dbReference type="Pfam" id="PF09148">
    <property type="entry name" value="DUF1934"/>
    <property type="match status" value="1"/>
</dbReference>
<evidence type="ECO:0000313" key="2">
    <source>
        <dbReference type="Proteomes" id="UP000317316"/>
    </source>
</evidence>
<dbReference type="Proteomes" id="UP000317316">
    <property type="component" value="Unassembled WGS sequence"/>
</dbReference>
<protein>
    <submittedName>
        <fullName evidence="1">DUF1934 family protein</fullName>
    </submittedName>
</protein>
<keyword evidence="2" id="KW-1185">Reference proteome</keyword>
<comment type="caution">
    <text evidence="1">The sequence shown here is derived from an EMBL/GenBank/DDBJ whole genome shotgun (WGS) entry which is preliminary data.</text>
</comment>
<organism evidence="1 2">
    <name type="scientific">Psychrobacillus lasiicapitis</name>
    <dbReference type="NCBI Taxonomy" id="1636719"/>
    <lineage>
        <taxon>Bacteria</taxon>
        <taxon>Bacillati</taxon>
        <taxon>Bacillota</taxon>
        <taxon>Bacilli</taxon>
        <taxon>Bacillales</taxon>
        <taxon>Bacillaceae</taxon>
        <taxon>Psychrobacillus</taxon>
    </lineage>
</organism>
<reference evidence="1 2" key="1">
    <citation type="submission" date="2019-05" db="EMBL/GenBank/DDBJ databases">
        <title>Psychrobacillus vulpis sp. nov., a new species isolated from feces of a red fox that inhabits in The Tablas de Daimiel Natural Park, Albacete, Spain.</title>
        <authorList>
            <person name="Rodriguez M."/>
            <person name="Reina J.C."/>
            <person name="Bejar V."/>
            <person name="Llamas I."/>
        </authorList>
    </citation>
    <scope>NUCLEOTIDE SEQUENCE [LARGE SCALE GENOMIC DNA]</scope>
    <source>
        <strain evidence="1 2">NEAU-3TGS17</strain>
    </source>
</reference>
<accession>A0A544TC10</accession>
<dbReference type="SUPFAM" id="SSF50814">
    <property type="entry name" value="Lipocalins"/>
    <property type="match status" value="1"/>
</dbReference>
<evidence type="ECO:0000313" key="1">
    <source>
        <dbReference type="EMBL" id="TQR15005.1"/>
    </source>
</evidence>
<gene>
    <name evidence="1" type="ORF">FG382_05935</name>
</gene>
<dbReference type="AlphaFoldDB" id="A0A544TC10"/>
<dbReference type="EMBL" id="VDGH01000003">
    <property type="protein sequence ID" value="TQR15005.1"/>
    <property type="molecule type" value="Genomic_DNA"/>
</dbReference>
<proteinExistence type="predicted"/>
<sequence length="145" mass="16291">MLRMNAMSQPIKKIVNIHIQSTIQHPAAALETFDIQTIGELTIKGNQPYLVYEETQNDKAVKTTVKLNGDSALIMRSGGVKMRLPFVKEELQTGSYDPGYGTIMITTNTKQLQFGDGNFRVEYELLINEEVVGTYTLELIYTEAN</sequence>
<name>A0A544TC10_9BACI</name>
<dbReference type="OrthoDB" id="2352933at2"/>
<dbReference type="InterPro" id="IPR015231">
    <property type="entry name" value="DUF1934"/>
</dbReference>